<accession>A0A9Q3ZIA4</accession>
<name>A0A9Q3ZIA4_9GAMM</name>
<dbReference type="RefSeq" id="WP_080531242.1">
    <property type="nucleotide sequence ID" value="NZ_CBDDTQ010000005.1"/>
</dbReference>
<gene>
    <name evidence="2" type="ORF">LZG35_19490</name>
</gene>
<keyword evidence="1" id="KW-0812">Transmembrane</keyword>
<feature type="transmembrane region" description="Helical" evidence="1">
    <location>
        <begin position="12"/>
        <end position="40"/>
    </location>
</feature>
<feature type="transmembrane region" description="Helical" evidence="1">
    <location>
        <begin position="332"/>
        <end position="352"/>
    </location>
</feature>
<comment type="caution">
    <text evidence="2">The sequence shown here is derived from an EMBL/GenBank/DDBJ whole genome shotgun (WGS) entry which is preliminary data.</text>
</comment>
<dbReference type="KEGG" id="axe:P40_14300"/>
<feature type="transmembrane region" description="Helical" evidence="1">
    <location>
        <begin position="263"/>
        <end position="282"/>
    </location>
</feature>
<organism evidence="2 3">
    <name type="scientific">Alloalcanivorax xenomutans</name>
    <dbReference type="NCBI Taxonomy" id="1094342"/>
    <lineage>
        <taxon>Bacteria</taxon>
        <taxon>Pseudomonadati</taxon>
        <taxon>Pseudomonadota</taxon>
        <taxon>Gammaproteobacteria</taxon>
        <taxon>Oceanospirillales</taxon>
        <taxon>Alcanivoracaceae</taxon>
        <taxon>Alloalcanivorax</taxon>
    </lineage>
</organism>
<evidence type="ECO:0000313" key="2">
    <source>
        <dbReference type="EMBL" id="MCE7510827.1"/>
    </source>
</evidence>
<feature type="transmembrane region" description="Helical" evidence="1">
    <location>
        <begin position="60"/>
        <end position="78"/>
    </location>
</feature>
<keyword evidence="3" id="KW-1185">Reference proteome</keyword>
<dbReference type="Pfam" id="PF05940">
    <property type="entry name" value="NnrS"/>
    <property type="match status" value="1"/>
</dbReference>
<feature type="transmembrane region" description="Helical" evidence="1">
    <location>
        <begin position="358"/>
        <end position="376"/>
    </location>
</feature>
<proteinExistence type="predicted"/>
<evidence type="ECO:0000256" key="1">
    <source>
        <dbReference type="SAM" id="Phobius"/>
    </source>
</evidence>
<sequence length="390" mass="42081">MDQISRSPRRPWAVLFAFPFRIFFVSTGVAAVLLLPLWLWWLLGGGGPAMSALLWHQHEMTVGLLNAAIAGFLLTAVCNWTGTAPVSGRALLALWGLWLSARLGLLLGDAWQLLAVSLDLAFLPVVAMLVARRVWTARQARQAPLIGVLLALWGLDVAFHWSGDPRFLHGVVLLGALLILMVGGRITPAFTANWLRLHGDDPERVRRWPALDIAGLVCGLAVVVLELTAWRGLAVALAGLLAALIAAVRLAGWAGWRVRREPLLWILHLGHLWVVLGFGLWAAAKAGLPVAPTAWVHALGAGAIGTMILGVITRVAMGHTGRPMRLLPGMRWGFLAILAAGLVRVLAGLGVVPWLPGLWLAAALWLLAWLLFLWLYTPVLAAPRADGRPG</sequence>
<reference evidence="2" key="1">
    <citation type="submission" date="2022-01" db="EMBL/GenBank/DDBJ databases">
        <authorList>
            <person name="Karlyshev A.V."/>
            <person name="Jaspars M."/>
        </authorList>
    </citation>
    <scope>NUCLEOTIDE SEQUENCE</scope>
    <source>
        <strain evidence="2">AGSA3-2</strain>
    </source>
</reference>
<feature type="transmembrane region" description="Helical" evidence="1">
    <location>
        <begin position="208"/>
        <end position="227"/>
    </location>
</feature>
<evidence type="ECO:0000313" key="3">
    <source>
        <dbReference type="Proteomes" id="UP001107961"/>
    </source>
</evidence>
<dbReference type="InterPro" id="IPR010266">
    <property type="entry name" value="NnrS"/>
</dbReference>
<keyword evidence="1" id="KW-0472">Membrane</keyword>
<dbReference type="AlphaFoldDB" id="A0A9Q3ZIA4"/>
<protein>
    <submittedName>
        <fullName evidence="2">NnrS family protein</fullName>
    </submittedName>
</protein>
<dbReference type="Proteomes" id="UP001107961">
    <property type="component" value="Unassembled WGS sequence"/>
</dbReference>
<feature type="transmembrane region" description="Helical" evidence="1">
    <location>
        <begin position="113"/>
        <end position="131"/>
    </location>
</feature>
<feature type="transmembrane region" description="Helical" evidence="1">
    <location>
        <begin position="167"/>
        <end position="187"/>
    </location>
</feature>
<feature type="transmembrane region" description="Helical" evidence="1">
    <location>
        <begin position="143"/>
        <end position="161"/>
    </location>
</feature>
<dbReference type="EMBL" id="JAJVKT010000031">
    <property type="protein sequence ID" value="MCE7510827.1"/>
    <property type="molecule type" value="Genomic_DNA"/>
</dbReference>
<keyword evidence="1" id="KW-1133">Transmembrane helix</keyword>
<feature type="transmembrane region" description="Helical" evidence="1">
    <location>
        <begin position="233"/>
        <end position="251"/>
    </location>
</feature>
<feature type="transmembrane region" description="Helical" evidence="1">
    <location>
        <begin position="294"/>
        <end position="312"/>
    </location>
</feature>